<organism evidence="2 3">
    <name type="scientific">Plasmodium vivax</name>
    <name type="common">malaria parasite P. vivax</name>
    <dbReference type="NCBI Taxonomy" id="5855"/>
    <lineage>
        <taxon>Eukaryota</taxon>
        <taxon>Sar</taxon>
        <taxon>Alveolata</taxon>
        <taxon>Apicomplexa</taxon>
        <taxon>Aconoidasida</taxon>
        <taxon>Haemosporida</taxon>
        <taxon>Plasmodiidae</taxon>
        <taxon>Plasmodium</taxon>
        <taxon>Plasmodium (Plasmodium)</taxon>
    </lineage>
</organism>
<keyword evidence="1" id="KW-0812">Transmembrane</keyword>
<evidence type="ECO:0000256" key="1">
    <source>
        <dbReference type="SAM" id="Phobius"/>
    </source>
</evidence>
<dbReference type="VEuPathDB" id="PlasmoDB:PVPAM_010005700"/>
<dbReference type="AlphaFoldDB" id="A0A8S4H707"/>
<dbReference type="InterPro" id="IPR008780">
    <property type="entry name" value="Plasmodium_Vir"/>
</dbReference>
<keyword evidence="1" id="KW-0472">Membrane</keyword>
<dbReference type="Pfam" id="PF05795">
    <property type="entry name" value="Plasmodium_Vir"/>
    <property type="match status" value="1"/>
</dbReference>
<sequence length="408" mass="48867">MFDLDSDNGLQKEESADSELKSTIQGDRIMFHHLPAYKFDQKLKEGVSNNIYSTYYKGIHYLQNQYAWITDIFNKLSRNIRLVQESYVEGDDFNKKRCYDLNFWLYDQVYKNLQSSKQNSEHMGNIIDQVQEVWKNIIDNQFYNENYKCYPDKELLLNIGYLQEIKDLFDFFEDYNQMKKEIIANTYKACFKYVDYLKQRIPVYYAWRDSCKVDGYACKRYIDDYMKYRPSSVANELSYFSVILTYYGNECYSKVYDIFVDAKERPKRNDGIYKQKMEDMKKAKSGENLLNTRLGDWLRGSKYYIPGDNGDYYYQLRFVRLRMFREKFLPPILAMLGAFLIFYALYKFTPLGRSLLRTRAKVRKRIRPNLNYDDIVLLYGSDESLDTTTDDSSYNLSYASSSDYWLKK</sequence>
<feature type="transmembrane region" description="Helical" evidence="1">
    <location>
        <begin position="328"/>
        <end position="346"/>
    </location>
</feature>
<reference evidence="2" key="1">
    <citation type="submission" date="2021-09" db="EMBL/GenBank/DDBJ databases">
        <authorList>
            <consortium name="Pathogen Informatics"/>
        </authorList>
    </citation>
    <scope>NUCLEOTIDE SEQUENCE</scope>
    <source>
        <strain evidence="2">PvW1</strain>
    </source>
</reference>
<evidence type="ECO:0000313" key="2">
    <source>
        <dbReference type="EMBL" id="CAG9475208.1"/>
    </source>
</evidence>
<keyword evidence="1" id="KW-1133">Transmembrane helix</keyword>
<protein>
    <submittedName>
        <fullName evidence="2">(malaria parasite P. vivax) hypothetical protein</fullName>
    </submittedName>
</protein>
<evidence type="ECO:0000313" key="3">
    <source>
        <dbReference type="Proteomes" id="UP000779233"/>
    </source>
</evidence>
<dbReference type="EMBL" id="CAJZCX010000005">
    <property type="protein sequence ID" value="CAG9475208.1"/>
    <property type="molecule type" value="Genomic_DNA"/>
</dbReference>
<gene>
    <name evidence="2" type="ORF">PVW1_100060800</name>
</gene>
<accession>A0A8S4H707</accession>
<name>A0A8S4H707_PLAVI</name>
<comment type="caution">
    <text evidence="2">The sequence shown here is derived from an EMBL/GenBank/DDBJ whole genome shotgun (WGS) entry which is preliminary data.</text>
</comment>
<proteinExistence type="predicted"/>
<dbReference type="Proteomes" id="UP000779233">
    <property type="component" value="Unassembled WGS sequence"/>
</dbReference>